<keyword evidence="2" id="KW-1133">Transmembrane helix</keyword>
<dbReference type="AlphaFoldDB" id="A0AAD7J2U5"/>
<keyword evidence="4" id="KW-1185">Reference proteome</keyword>
<feature type="compositionally biased region" description="Polar residues" evidence="1">
    <location>
        <begin position="31"/>
        <end position="42"/>
    </location>
</feature>
<proteinExistence type="predicted"/>
<dbReference type="Proteomes" id="UP001215598">
    <property type="component" value="Unassembled WGS sequence"/>
</dbReference>
<feature type="transmembrane region" description="Helical" evidence="2">
    <location>
        <begin position="128"/>
        <end position="149"/>
    </location>
</feature>
<feature type="region of interest" description="Disordered" evidence="1">
    <location>
        <begin position="1"/>
        <end position="49"/>
    </location>
</feature>
<organism evidence="3 4">
    <name type="scientific">Mycena metata</name>
    <dbReference type="NCBI Taxonomy" id="1033252"/>
    <lineage>
        <taxon>Eukaryota</taxon>
        <taxon>Fungi</taxon>
        <taxon>Dikarya</taxon>
        <taxon>Basidiomycota</taxon>
        <taxon>Agaricomycotina</taxon>
        <taxon>Agaricomycetes</taxon>
        <taxon>Agaricomycetidae</taxon>
        <taxon>Agaricales</taxon>
        <taxon>Marasmiineae</taxon>
        <taxon>Mycenaceae</taxon>
        <taxon>Mycena</taxon>
    </lineage>
</organism>
<dbReference type="EMBL" id="JARKIB010000048">
    <property type="protein sequence ID" value="KAJ7755796.1"/>
    <property type="molecule type" value="Genomic_DNA"/>
</dbReference>
<gene>
    <name evidence="3" type="ORF">B0H16DRAFT_705343</name>
</gene>
<evidence type="ECO:0000313" key="4">
    <source>
        <dbReference type="Proteomes" id="UP001215598"/>
    </source>
</evidence>
<accession>A0AAD7J2U5</accession>
<keyword evidence="2" id="KW-0812">Transmembrane</keyword>
<evidence type="ECO:0000256" key="1">
    <source>
        <dbReference type="SAM" id="MobiDB-lite"/>
    </source>
</evidence>
<feature type="transmembrane region" description="Helical" evidence="2">
    <location>
        <begin position="199"/>
        <end position="219"/>
    </location>
</feature>
<name>A0AAD7J2U5_9AGAR</name>
<feature type="transmembrane region" description="Helical" evidence="2">
    <location>
        <begin position="169"/>
        <end position="187"/>
    </location>
</feature>
<reference evidence="3" key="1">
    <citation type="submission" date="2023-03" db="EMBL/GenBank/DDBJ databases">
        <title>Massive genome expansion in bonnet fungi (Mycena s.s.) driven by repeated elements and novel gene families across ecological guilds.</title>
        <authorList>
            <consortium name="Lawrence Berkeley National Laboratory"/>
            <person name="Harder C.B."/>
            <person name="Miyauchi S."/>
            <person name="Viragh M."/>
            <person name="Kuo A."/>
            <person name="Thoen E."/>
            <person name="Andreopoulos B."/>
            <person name="Lu D."/>
            <person name="Skrede I."/>
            <person name="Drula E."/>
            <person name="Henrissat B."/>
            <person name="Morin E."/>
            <person name="Kohler A."/>
            <person name="Barry K."/>
            <person name="LaButti K."/>
            <person name="Morin E."/>
            <person name="Salamov A."/>
            <person name="Lipzen A."/>
            <person name="Mereny Z."/>
            <person name="Hegedus B."/>
            <person name="Baldrian P."/>
            <person name="Stursova M."/>
            <person name="Weitz H."/>
            <person name="Taylor A."/>
            <person name="Grigoriev I.V."/>
            <person name="Nagy L.G."/>
            <person name="Martin F."/>
            <person name="Kauserud H."/>
        </authorList>
    </citation>
    <scope>NUCLEOTIDE SEQUENCE</scope>
    <source>
        <strain evidence="3">CBHHK182m</strain>
    </source>
</reference>
<evidence type="ECO:0000256" key="2">
    <source>
        <dbReference type="SAM" id="Phobius"/>
    </source>
</evidence>
<evidence type="ECO:0000313" key="3">
    <source>
        <dbReference type="EMBL" id="KAJ7755796.1"/>
    </source>
</evidence>
<comment type="caution">
    <text evidence="3">The sequence shown here is derived from an EMBL/GenBank/DDBJ whole genome shotgun (WGS) entry which is preliminary data.</text>
</comment>
<feature type="transmembrane region" description="Helical" evidence="2">
    <location>
        <begin position="91"/>
        <end position="116"/>
    </location>
</feature>
<dbReference type="PANTHER" id="PTHR40465">
    <property type="entry name" value="CHROMOSOME 1, WHOLE GENOME SHOTGUN SEQUENCE"/>
    <property type="match status" value="1"/>
</dbReference>
<sequence>MGWGNSPLVGSEREPCQRVHGGMGTREENQDTQTTPHVTAPSNAKVPADKGARASPIRLLPPSSFLPCATYAHLFLPLASCLLPSHIMTLLAAHFVGCVLATIFYGITLTQAFAYYREYTTDPRHMKLIVALLLCLDTSQVFLTLTSVYDYTIRLRGDETALQYVSRPFSASMAITCVVAFTVQMIYAYRVWRLSAGNAYLTTSILALAFVALGSGTAMTAKTIRNPRWDETRVSNLPAGIILASTVTCDLLIASAQVWLFHRHRLKRGKLFSFTVSRRRSAPPSPATDETRSTMVPTSLGGSSLRGSLLTGIAGLTGSWRLGSTVTTEGDKEEHGTAGGCDEDGDHDGCRLGALLTTLTLLVVNVGLLTSIDATLFLVLFLVCPSNGTFLVPYILLSNCYVNSFLSMYVNPALQYFADHSFIPPIFHFISFQLHFPPSSRLQIELPPYPPRPRREPRALPRHVRLCAPHRLAAGSRSTVHGSQFALLPV</sequence>
<protein>
    <submittedName>
        <fullName evidence="3">Uncharacterized protein</fullName>
    </submittedName>
</protein>
<feature type="transmembrane region" description="Helical" evidence="2">
    <location>
        <begin position="239"/>
        <end position="261"/>
    </location>
</feature>
<dbReference type="PANTHER" id="PTHR40465:SF1">
    <property type="entry name" value="DUF6534 DOMAIN-CONTAINING PROTEIN"/>
    <property type="match status" value="1"/>
</dbReference>
<keyword evidence="2" id="KW-0472">Membrane</keyword>